<evidence type="ECO:0000256" key="4">
    <source>
        <dbReference type="ARBA" id="ARBA00023125"/>
    </source>
</evidence>
<dbReference type="GO" id="GO:0003700">
    <property type="term" value="F:DNA-binding transcription factor activity"/>
    <property type="evidence" value="ECO:0007669"/>
    <property type="project" value="InterPro"/>
</dbReference>
<accession>A0A0A0D1K7</accession>
<dbReference type="Pfam" id="PF09278">
    <property type="entry name" value="MerR-DNA-bind"/>
    <property type="match status" value="1"/>
</dbReference>
<dbReference type="NCBIfam" id="TIGR02044">
    <property type="entry name" value="CueR"/>
    <property type="match status" value="1"/>
</dbReference>
<dbReference type="PANTHER" id="PTHR30204:SF94">
    <property type="entry name" value="HEAVY METAL-DEPENDENT TRANSCRIPTIONAL REGULATOR HI_0293-RELATED"/>
    <property type="match status" value="1"/>
</dbReference>
<keyword evidence="3" id="KW-0805">Transcription regulation</keyword>
<dbReference type="GO" id="GO:0005507">
    <property type="term" value="F:copper ion binding"/>
    <property type="evidence" value="ECO:0007669"/>
    <property type="project" value="InterPro"/>
</dbReference>
<dbReference type="Gene3D" id="1.10.1660.10">
    <property type="match status" value="1"/>
</dbReference>
<dbReference type="GO" id="GO:0005737">
    <property type="term" value="C:cytoplasm"/>
    <property type="evidence" value="ECO:0007669"/>
    <property type="project" value="UniProtKB-SubCell"/>
</dbReference>
<proteinExistence type="predicted"/>
<keyword evidence="2" id="KW-0963">Cytoplasm</keyword>
<sequence>MNIGQAAAASGVSAKMIRYYESVGLTRPVLRTEAGYRVYSDDDVHTLRFIRRSRDLGFSVEQIAGLLALWHDRDRSSADVKRIALGHVAELERKVEGLKQMIGTLRHLSSCCHGDDRPDCPILDDLALEPPKPARRARSA</sequence>
<organism evidence="7 8">
    <name type="scientific">Inquilinus limosus MP06</name>
    <dbReference type="NCBI Taxonomy" id="1398085"/>
    <lineage>
        <taxon>Bacteria</taxon>
        <taxon>Pseudomonadati</taxon>
        <taxon>Pseudomonadota</taxon>
        <taxon>Alphaproteobacteria</taxon>
        <taxon>Rhodospirillales</taxon>
        <taxon>Rhodospirillaceae</taxon>
        <taxon>Inquilinus</taxon>
    </lineage>
</organism>
<dbReference type="Pfam" id="PF00376">
    <property type="entry name" value="MerR"/>
    <property type="match status" value="1"/>
</dbReference>
<evidence type="ECO:0000259" key="6">
    <source>
        <dbReference type="PROSITE" id="PS50937"/>
    </source>
</evidence>
<dbReference type="InterPro" id="IPR000551">
    <property type="entry name" value="MerR-type_HTH_dom"/>
</dbReference>
<evidence type="ECO:0000256" key="5">
    <source>
        <dbReference type="ARBA" id="ARBA00023163"/>
    </source>
</evidence>
<feature type="domain" description="HTH merR-type" evidence="6">
    <location>
        <begin position="1"/>
        <end position="69"/>
    </location>
</feature>
<reference evidence="7 8" key="1">
    <citation type="submission" date="2014-01" db="EMBL/GenBank/DDBJ databases">
        <title>Genome sequence determination for a cystic fibrosis isolate, Inquilinus limosus.</title>
        <authorList>
            <person name="Pino M."/>
            <person name="Di Conza J."/>
            <person name="Gutkind G."/>
        </authorList>
    </citation>
    <scope>NUCLEOTIDE SEQUENCE [LARGE SCALE GENOMIC DNA]</scope>
    <source>
        <strain evidence="7 8">MP06</strain>
    </source>
</reference>
<evidence type="ECO:0000313" key="8">
    <source>
        <dbReference type="Proteomes" id="UP000029995"/>
    </source>
</evidence>
<dbReference type="CDD" id="cd01108">
    <property type="entry name" value="HTH_CueR"/>
    <property type="match status" value="1"/>
</dbReference>
<comment type="caution">
    <text evidence="7">The sequence shown here is derived from an EMBL/GenBank/DDBJ whole genome shotgun (WGS) entry which is preliminary data.</text>
</comment>
<dbReference type="PANTHER" id="PTHR30204">
    <property type="entry name" value="REDOX-CYCLING DRUG-SENSING TRANSCRIPTIONAL ACTIVATOR SOXR"/>
    <property type="match status" value="1"/>
</dbReference>
<dbReference type="Proteomes" id="UP000029995">
    <property type="component" value="Unassembled WGS sequence"/>
</dbReference>
<dbReference type="SMART" id="SM00422">
    <property type="entry name" value="HTH_MERR"/>
    <property type="match status" value="1"/>
</dbReference>
<dbReference type="EMBL" id="JANX01000410">
    <property type="protein sequence ID" value="KGM31919.1"/>
    <property type="molecule type" value="Genomic_DNA"/>
</dbReference>
<protein>
    <recommendedName>
        <fullName evidence="6">HTH merR-type domain-containing protein</fullName>
    </recommendedName>
</protein>
<dbReference type="GO" id="GO:0003677">
    <property type="term" value="F:DNA binding"/>
    <property type="evidence" value="ECO:0007669"/>
    <property type="project" value="UniProtKB-KW"/>
</dbReference>
<dbReference type="AlphaFoldDB" id="A0A0A0D1K7"/>
<evidence type="ECO:0000256" key="2">
    <source>
        <dbReference type="ARBA" id="ARBA00022490"/>
    </source>
</evidence>
<dbReference type="InterPro" id="IPR011789">
    <property type="entry name" value="CueR"/>
</dbReference>
<dbReference type="GO" id="GO:0045893">
    <property type="term" value="P:positive regulation of DNA-templated transcription"/>
    <property type="evidence" value="ECO:0007669"/>
    <property type="project" value="InterPro"/>
</dbReference>
<dbReference type="SUPFAM" id="SSF46955">
    <property type="entry name" value="Putative DNA-binding domain"/>
    <property type="match status" value="1"/>
</dbReference>
<dbReference type="InterPro" id="IPR009061">
    <property type="entry name" value="DNA-bd_dom_put_sf"/>
</dbReference>
<evidence type="ECO:0000313" key="7">
    <source>
        <dbReference type="EMBL" id="KGM31919.1"/>
    </source>
</evidence>
<gene>
    <name evidence="7" type="ORF">P409_24390</name>
</gene>
<name>A0A0A0D1K7_9PROT</name>
<dbReference type="PROSITE" id="PS50937">
    <property type="entry name" value="HTH_MERR_2"/>
    <property type="match status" value="1"/>
</dbReference>
<dbReference type="InterPro" id="IPR047057">
    <property type="entry name" value="MerR_fam"/>
</dbReference>
<dbReference type="OrthoDB" id="9802944at2"/>
<comment type="subcellular location">
    <subcellularLocation>
        <location evidence="1">Cytoplasm</location>
    </subcellularLocation>
</comment>
<dbReference type="InterPro" id="IPR015358">
    <property type="entry name" value="Tscrpt_reg_MerR_DNA-bd"/>
</dbReference>
<evidence type="ECO:0000256" key="3">
    <source>
        <dbReference type="ARBA" id="ARBA00023015"/>
    </source>
</evidence>
<dbReference type="PRINTS" id="PR00040">
    <property type="entry name" value="HTHMERR"/>
</dbReference>
<keyword evidence="4" id="KW-0238">DNA-binding</keyword>
<dbReference type="RefSeq" id="WP_034844740.1">
    <property type="nucleotide sequence ID" value="NZ_JANX01000410.1"/>
</dbReference>
<evidence type="ECO:0000256" key="1">
    <source>
        <dbReference type="ARBA" id="ARBA00004496"/>
    </source>
</evidence>
<keyword evidence="5" id="KW-0804">Transcription</keyword>